<sequence>KKKNPFFTQSKFISPNFKPKLPFPFRSKTLSFEFTFLSFPYSCPSVQMPTIDHSENIRKSEKVPLVASSNDFPSPNIQTSNNQPQSTSGKRSSFRGKLKRFSQFISSNFLCCIQPDNYESPPPNRSKPPSNRTSTLVRRSRAASLFAAADADSEPQPPTDSFTSSNQGPDSFLDAEQATLLKTFEKESNKSSTETEVPKNSLVPSSGTIEIPLNSNNNSSSNSSSAEKSDNLLDNPDPTTFIPPPSPLPVNFDPLFDIIHSAPQPIEKDPYSLSIGSAKFASVNGSVPRLDLDVGAPFQKQETEILNAGPDSFYINTLENSNILNSVPPPTEFGDSLPILNPDSEENDEELRSEIASPTNNIASDSTERLVHHVSNHFLLEPVLSQHYGRKCLVLDLDETLVHSSFRVRNLFFFIPSTIPIHSFYFS</sequence>
<protein>
    <recommendedName>
        <fullName evidence="4">FCP1 homology domain-containing protein</fullName>
    </recommendedName>
</protein>
<evidence type="ECO:0008006" key="4">
    <source>
        <dbReference type="Google" id="ProtNLM"/>
    </source>
</evidence>
<dbReference type="EMBL" id="LSSL01006086">
    <property type="protein sequence ID" value="OLY78554.1"/>
    <property type="molecule type" value="Genomic_DNA"/>
</dbReference>
<feature type="region of interest" description="Disordered" evidence="1">
    <location>
        <begin position="66"/>
        <end position="94"/>
    </location>
</feature>
<feature type="non-terminal residue" evidence="2">
    <location>
        <position position="427"/>
    </location>
</feature>
<reference evidence="2 3" key="1">
    <citation type="journal article" date="2016" name="Mol. Biol. Evol.">
        <title>Genome-Wide Survey of Gut Fungi (Harpellales) Reveals the First Horizontally Transferred Ubiquitin Gene from a Mosquito Host.</title>
        <authorList>
            <person name="Wang Y."/>
            <person name="White M.M."/>
            <person name="Kvist S."/>
            <person name="Moncalvo J.M."/>
        </authorList>
    </citation>
    <scope>NUCLEOTIDE SEQUENCE [LARGE SCALE GENOMIC DNA]</scope>
    <source>
        <strain evidence="2 3">ALG-7-W6</strain>
    </source>
</reference>
<comment type="caution">
    <text evidence="2">The sequence shown here is derived from an EMBL/GenBank/DDBJ whole genome shotgun (WGS) entry which is preliminary data.</text>
</comment>
<evidence type="ECO:0000313" key="2">
    <source>
        <dbReference type="EMBL" id="OLY78554.1"/>
    </source>
</evidence>
<name>A0A1R0GNU0_9FUNG</name>
<dbReference type="STRING" id="133383.A0A1R0GNU0"/>
<feature type="non-terminal residue" evidence="2">
    <location>
        <position position="1"/>
    </location>
</feature>
<feature type="compositionally biased region" description="Polar residues" evidence="1">
    <location>
        <begin position="159"/>
        <end position="169"/>
    </location>
</feature>
<dbReference type="AlphaFoldDB" id="A0A1R0GNU0"/>
<accession>A0A1R0GNU0</accession>
<feature type="region of interest" description="Disordered" evidence="1">
    <location>
        <begin position="116"/>
        <end position="171"/>
    </location>
</feature>
<evidence type="ECO:0000313" key="3">
    <source>
        <dbReference type="Proteomes" id="UP000187455"/>
    </source>
</evidence>
<dbReference type="Gene3D" id="3.40.50.1000">
    <property type="entry name" value="HAD superfamily/HAD-like"/>
    <property type="match status" value="1"/>
</dbReference>
<feature type="compositionally biased region" description="Polar residues" evidence="1">
    <location>
        <begin position="67"/>
        <end position="91"/>
    </location>
</feature>
<feature type="compositionally biased region" description="Low complexity" evidence="1">
    <location>
        <begin position="214"/>
        <end position="225"/>
    </location>
</feature>
<keyword evidence="3" id="KW-1185">Reference proteome</keyword>
<dbReference type="Proteomes" id="UP000187455">
    <property type="component" value="Unassembled WGS sequence"/>
</dbReference>
<dbReference type="InterPro" id="IPR023214">
    <property type="entry name" value="HAD_sf"/>
</dbReference>
<gene>
    <name evidence="2" type="ORF">AYI68_g7394</name>
</gene>
<feature type="region of interest" description="Disordered" evidence="1">
    <location>
        <begin position="186"/>
        <end position="244"/>
    </location>
</feature>
<evidence type="ECO:0000256" key="1">
    <source>
        <dbReference type="SAM" id="MobiDB-lite"/>
    </source>
</evidence>
<organism evidence="2 3">
    <name type="scientific">Smittium mucronatum</name>
    <dbReference type="NCBI Taxonomy" id="133383"/>
    <lineage>
        <taxon>Eukaryota</taxon>
        <taxon>Fungi</taxon>
        <taxon>Fungi incertae sedis</taxon>
        <taxon>Zoopagomycota</taxon>
        <taxon>Kickxellomycotina</taxon>
        <taxon>Harpellomycetes</taxon>
        <taxon>Harpellales</taxon>
        <taxon>Legeriomycetaceae</taxon>
        <taxon>Smittium</taxon>
    </lineage>
</organism>
<dbReference type="OrthoDB" id="277011at2759"/>
<proteinExistence type="predicted"/>